<gene>
    <name evidence="13" type="ORF">QCO44_00100</name>
</gene>
<feature type="transmembrane region" description="Helical" evidence="10">
    <location>
        <begin position="95"/>
        <end position="118"/>
    </location>
</feature>
<evidence type="ECO:0000256" key="6">
    <source>
        <dbReference type="ARBA" id="ARBA00023122"/>
    </source>
</evidence>
<evidence type="ECO:0000313" key="13">
    <source>
        <dbReference type="EMBL" id="MEX5284050.1"/>
    </source>
</evidence>
<proteinExistence type="inferred from homology"/>
<evidence type="ECO:0000256" key="9">
    <source>
        <dbReference type="PROSITE-ProRule" id="PRU01193"/>
    </source>
</evidence>
<evidence type="ECO:0000256" key="5">
    <source>
        <dbReference type="ARBA" id="ARBA00022989"/>
    </source>
</evidence>
<evidence type="ECO:0000256" key="8">
    <source>
        <dbReference type="PROSITE-ProRule" id="PRU00703"/>
    </source>
</evidence>
<keyword evidence="3 9" id="KW-0812">Transmembrane</keyword>
<dbReference type="Pfam" id="PF00571">
    <property type="entry name" value="CBS"/>
    <property type="match status" value="1"/>
</dbReference>
<dbReference type="SUPFAM" id="SSF56176">
    <property type="entry name" value="FAD-binding/transporter-associated domain-like"/>
    <property type="match status" value="1"/>
</dbReference>
<dbReference type="Gene3D" id="3.30.465.10">
    <property type="match status" value="1"/>
</dbReference>
<dbReference type="InterPro" id="IPR000644">
    <property type="entry name" value="CBS_dom"/>
</dbReference>
<dbReference type="InterPro" id="IPR044751">
    <property type="entry name" value="Ion_transp-like_CBS"/>
</dbReference>
<dbReference type="SMART" id="SM01091">
    <property type="entry name" value="CorC_HlyC"/>
    <property type="match status" value="1"/>
</dbReference>
<keyword evidence="4" id="KW-0677">Repeat</keyword>
<dbReference type="Proteomes" id="UP001559623">
    <property type="component" value="Unassembled WGS sequence"/>
</dbReference>
<evidence type="ECO:0000256" key="4">
    <source>
        <dbReference type="ARBA" id="ARBA00022737"/>
    </source>
</evidence>
<dbReference type="SUPFAM" id="SSF54631">
    <property type="entry name" value="CBS-domain pair"/>
    <property type="match status" value="1"/>
</dbReference>
<dbReference type="Gene3D" id="3.10.580.10">
    <property type="entry name" value="CBS-domain"/>
    <property type="match status" value="1"/>
</dbReference>
<dbReference type="EMBL" id="JARVLH010000001">
    <property type="protein sequence ID" value="MEX5284050.1"/>
    <property type="molecule type" value="Genomic_DNA"/>
</dbReference>
<evidence type="ECO:0000259" key="12">
    <source>
        <dbReference type="PROSITE" id="PS51846"/>
    </source>
</evidence>
<evidence type="ECO:0000256" key="3">
    <source>
        <dbReference type="ARBA" id="ARBA00022692"/>
    </source>
</evidence>
<dbReference type="CDD" id="cd04590">
    <property type="entry name" value="CBS_pair_CorC_HlyC_assoc"/>
    <property type="match status" value="1"/>
</dbReference>
<feature type="domain" description="CNNM transmembrane" evidence="12">
    <location>
        <begin position="2"/>
        <end position="199"/>
    </location>
</feature>
<dbReference type="PANTHER" id="PTHR22777">
    <property type="entry name" value="HEMOLYSIN-RELATED"/>
    <property type="match status" value="1"/>
</dbReference>
<name>A0ABV3X2M4_9FIRM</name>
<dbReference type="PANTHER" id="PTHR22777:SF17">
    <property type="entry name" value="UPF0053 PROTEIN SLL0260"/>
    <property type="match status" value="1"/>
</dbReference>
<comment type="similarity">
    <text evidence="2">Belongs to the UPF0053 family.</text>
</comment>
<comment type="subcellular location">
    <subcellularLocation>
        <location evidence="1">Membrane</location>
        <topology evidence="1">Multi-pass membrane protein</topology>
    </subcellularLocation>
</comment>
<dbReference type="InterPro" id="IPR016169">
    <property type="entry name" value="FAD-bd_PCMH_sub2"/>
</dbReference>
<keyword evidence="6 8" id="KW-0129">CBS domain</keyword>
<dbReference type="InterPro" id="IPR002550">
    <property type="entry name" value="CNNM"/>
</dbReference>
<dbReference type="InterPro" id="IPR046342">
    <property type="entry name" value="CBS_dom_sf"/>
</dbReference>
<protein>
    <submittedName>
        <fullName evidence="13">Hemolysin family protein</fullName>
    </submittedName>
</protein>
<comment type="caution">
    <text evidence="13">The sequence shown here is derived from an EMBL/GenBank/DDBJ whole genome shotgun (WGS) entry which is preliminary data.</text>
</comment>
<sequence>MDNPELPIFIITIAFLIFASSFFALSETAITESHKSRLERLADEEGKHADDALKILDDPEKLLSVVQVGITFTSILIGLLIGGAVAPILAEAISFLPYSHLAAAVASTAVIAYISLLLGEFLPKKIALQDPERCLIRFASWLTRLERSMRPAVSCLSGSAKVILLFIGVNPDKPDIVTEDEVKDLIEQGTEEGTFEKTEQAMVDNIFHMSDQTAYALMTPRTQMFWLDLEDAPEHNLNLILKNPDTVIPVGRGSLDDFCGILYAKDLLNASLEKKDLDLASFVRQPMFVPRSMETFRVLEKFRETGMHEAVVLDEYGGVIGFLTLSDIVSEIIGDSFSADEPDMPQMIPRGEDSWYMDGLFSIDDFKEKFDIDEPLPDEDKAHFQTMGGFLTSYFGYIPKEAETCRWGDFRFEIVDMDRARIDKILVTYLTRSPETNMPAITEAGKGR</sequence>
<accession>A0ABV3X2M4</accession>
<organism evidence="13 14">
    <name type="scientific">Selenomonas sputigena</name>
    <dbReference type="NCBI Taxonomy" id="69823"/>
    <lineage>
        <taxon>Bacteria</taxon>
        <taxon>Bacillati</taxon>
        <taxon>Bacillota</taxon>
        <taxon>Negativicutes</taxon>
        <taxon>Selenomonadales</taxon>
        <taxon>Selenomonadaceae</taxon>
        <taxon>Selenomonas</taxon>
    </lineage>
</organism>
<evidence type="ECO:0000259" key="11">
    <source>
        <dbReference type="PROSITE" id="PS51371"/>
    </source>
</evidence>
<evidence type="ECO:0000313" key="14">
    <source>
        <dbReference type="Proteomes" id="UP001559623"/>
    </source>
</evidence>
<feature type="domain" description="CBS" evidence="11">
    <location>
        <begin position="282"/>
        <end position="341"/>
    </location>
</feature>
<evidence type="ECO:0000256" key="7">
    <source>
        <dbReference type="ARBA" id="ARBA00023136"/>
    </source>
</evidence>
<dbReference type="Pfam" id="PF03471">
    <property type="entry name" value="CorC_HlyC"/>
    <property type="match status" value="1"/>
</dbReference>
<reference evidence="13 14" key="1">
    <citation type="submission" date="2023-04" db="EMBL/GenBank/DDBJ databases">
        <title>Genome Sequence of Selenomonas sputigena ATCC 33150.</title>
        <authorList>
            <person name="Miller D.P."/>
            <person name="Anvari S."/>
            <person name="Polson S.W."/>
            <person name="Macdonald M."/>
            <person name="Mcdowell J.V."/>
        </authorList>
    </citation>
    <scope>NUCLEOTIDE SEQUENCE [LARGE SCALE GENOMIC DNA]</scope>
    <source>
        <strain evidence="13 14">ATCC 33150</strain>
    </source>
</reference>
<dbReference type="InterPro" id="IPR036318">
    <property type="entry name" value="FAD-bd_PCMH-like_sf"/>
</dbReference>
<keyword evidence="5 9" id="KW-1133">Transmembrane helix</keyword>
<dbReference type="RefSeq" id="WP_368845787.1">
    <property type="nucleotide sequence ID" value="NZ_CP194411.1"/>
</dbReference>
<feature type="transmembrane region" description="Helical" evidence="10">
    <location>
        <begin position="62"/>
        <end position="89"/>
    </location>
</feature>
<dbReference type="PROSITE" id="PS51846">
    <property type="entry name" value="CNNM"/>
    <property type="match status" value="1"/>
</dbReference>
<evidence type="ECO:0000256" key="2">
    <source>
        <dbReference type="ARBA" id="ARBA00006337"/>
    </source>
</evidence>
<dbReference type="InterPro" id="IPR005170">
    <property type="entry name" value="Transptr-assoc_dom"/>
</dbReference>
<evidence type="ECO:0000256" key="1">
    <source>
        <dbReference type="ARBA" id="ARBA00004141"/>
    </source>
</evidence>
<dbReference type="PROSITE" id="PS51371">
    <property type="entry name" value="CBS"/>
    <property type="match status" value="1"/>
</dbReference>
<keyword evidence="7 9" id="KW-0472">Membrane</keyword>
<dbReference type="Pfam" id="PF01595">
    <property type="entry name" value="CNNM"/>
    <property type="match status" value="1"/>
</dbReference>
<evidence type="ECO:0000256" key="10">
    <source>
        <dbReference type="SAM" id="Phobius"/>
    </source>
</evidence>
<feature type="transmembrane region" description="Helical" evidence="10">
    <location>
        <begin position="6"/>
        <end position="25"/>
    </location>
</feature>
<keyword evidence="14" id="KW-1185">Reference proteome</keyword>